<reference evidence="2 3" key="1">
    <citation type="submission" date="2017-04" db="EMBL/GenBank/DDBJ databases">
        <title>Draft genome sequence of Zooshikella ganghwensis VG4 isolated from Red Sea sediments.</title>
        <authorList>
            <person name="Rehman Z."/>
            <person name="Alam I."/>
            <person name="Kamau A."/>
            <person name="Bajic V."/>
            <person name="Leiknes T."/>
        </authorList>
    </citation>
    <scope>NUCLEOTIDE SEQUENCE [LARGE SCALE GENOMIC DNA]</scope>
    <source>
        <strain evidence="2 3">VG4</strain>
    </source>
</reference>
<keyword evidence="1" id="KW-0472">Membrane</keyword>
<name>A0A4P9VNU4_9GAMM</name>
<accession>A0A4P9VNU4</accession>
<evidence type="ECO:0000313" key="3">
    <source>
        <dbReference type="Proteomes" id="UP000257039"/>
    </source>
</evidence>
<organism evidence="2 3">
    <name type="scientific">Zooshikella ganghwensis</name>
    <dbReference type="NCBI Taxonomy" id="202772"/>
    <lineage>
        <taxon>Bacteria</taxon>
        <taxon>Pseudomonadati</taxon>
        <taxon>Pseudomonadota</taxon>
        <taxon>Gammaproteobacteria</taxon>
        <taxon>Oceanospirillales</taxon>
        <taxon>Zooshikellaceae</taxon>
        <taxon>Zooshikella</taxon>
    </lineage>
</organism>
<protein>
    <recommendedName>
        <fullName evidence="4">Transmembrane protein</fullName>
    </recommendedName>
</protein>
<evidence type="ECO:0008006" key="4">
    <source>
        <dbReference type="Google" id="ProtNLM"/>
    </source>
</evidence>
<keyword evidence="1" id="KW-1133">Transmembrane helix</keyword>
<proteinExistence type="predicted"/>
<keyword evidence="1" id="KW-0812">Transmembrane</keyword>
<dbReference type="EMBL" id="NDXW01000001">
    <property type="protein sequence ID" value="RDH44074.1"/>
    <property type="molecule type" value="Genomic_DNA"/>
</dbReference>
<dbReference type="Proteomes" id="UP000257039">
    <property type="component" value="Unassembled WGS sequence"/>
</dbReference>
<evidence type="ECO:0000256" key="1">
    <source>
        <dbReference type="SAM" id="Phobius"/>
    </source>
</evidence>
<keyword evidence="3" id="KW-1185">Reference proteome</keyword>
<dbReference type="RefSeq" id="WP_027707752.1">
    <property type="nucleotide sequence ID" value="NZ_NDXW01000001.1"/>
</dbReference>
<sequence length="149" mass="16554">MVKWILGILLVIVVLAGIGVWWFTSWIKSQEDDFTEMMDYATQFAENRTASDCATESAKQAGDCGSFGMSCLIKAQLFMQVCFDNTQDTQVFCQSIPYQEGSVTMVTWATTFCAEQNQSGQACISTLTQLGDYCSNQLVDENNEKTNDA</sequence>
<dbReference type="AlphaFoldDB" id="A0A4P9VNU4"/>
<evidence type="ECO:0000313" key="2">
    <source>
        <dbReference type="EMBL" id="RDH44074.1"/>
    </source>
</evidence>
<gene>
    <name evidence="2" type="ORF">B9G39_11790</name>
</gene>
<feature type="transmembrane region" description="Helical" evidence="1">
    <location>
        <begin position="6"/>
        <end position="27"/>
    </location>
</feature>
<comment type="caution">
    <text evidence="2">The sequence shown here is derived from an EMBL/GenBank/DDBJ whole genome shotgun (WGS) entry which is preliminary data.</text>
</comment>